<dbReference type="OrthoDB" id="5848880at2759"/>
<accession>A0A8R1YF68</accession>
<proteinExistence type="predicted"/>
<organism evidence="1 2">
    <name type="scientific">Pristionchus pacificus</name>
    <name type="common">Parasitic nematode worm</name>
    <dbReference type="NCBI Taxonomy" id="54126"/>
    <lineage>
        <taxon>Eukaryota</taxon>
        <taxon>Metazoa</taxon>
        <taxon>Ecdysozoa</taxon>
        <taxon>Nematoda</taxon>
        <taxon>Chromadorea</taxon>
        <taxon>Rhabditida</taxon>
        <taxon>Rhabditina</taxon>
        <taxon>Diplogasteromorpha</taxon>
        <taxon>Diplogasteroidea</taxon>
        <taxon>Neodiplogasteridae</taxon>
        <taxon>Pristionchus</taxon>
    </lineage>
</organism>
<keyword evidence="2" id="KW-1185">Reference proteome</keyword>
<gene>
    <name evidence="1" type="primary">WBGene00105765</name>
</gene>
<dbReference type="InterPro" id="IPR022559">
    <property type="entry name" value="SUP-1-like"/>
</dbReference>
<reference evidence="2" key="1">
    <citation type="journal article" date="2008" name="Nat. Genet.">
        <title>The Pristionchus pacificus genome provides a unique perspective on nematode lifestyle and parasitism.</title>
        <authorList>
            <person name="Dieterich C."/>
            <person name="Clifton S.W."/>
            <person name="Schuster L.N."/>
            <person name="Chinwalla A."/>
            <person name="Delehaunty K."/>
            <person name="Dinkelacker I."/>
            <person name="Fulton L."/>
            <person name="Fulton R."/>
            <person name="Godfrey J."/>
            <person name="Minx P."/>
            <person name="Mitreva M."/>
            <person name="Roeseler W."/>
            <person name="Tian H."/>
            <person name="Witte H."/>
            <person name="Yang S.P."/>
            <person name="Wilson R.K."/>
            <person name="Sommer R.J."/>
        </authorList>
    </citation>
    <scope>NUCLEOTIDE SEQUENCE [LARGE SCALE GENOMIC DNA]</scope>
    <source>
        <strain evidence="2">PS312</strain>
    </source>
</reference>
<dbReference type="AlphaFoldDB" id="A0A2A6BQV9"/>
<accession>A0A2A6BQV9</accession>
<reference evidence="1" key="2">
    <citation type="submission" date="2022-06" db="UniProtKB">
        <authorList>
            <consortium name="EnsemblMetazoa"/>
        </authorList>
    </citation>
    <scope>IDENTIFICATION</scope>
    <source>
        <strain evidence="1">PS312</strain>
    </source>
</reference>
<protein>
    <submittedName>
        <fullName evidence="1">Uncharacterized protein</fullName>
    </submittedName>
</protein>
<dbReference type="PANTHER" id="PTHR34149:SF3">
    <property type="entry name" value="PROTEIN CBG25828"/>
    <property type="match status" value="1"/>
</dbReference>
<dbReference type="Proteomes" id="UP000005239">
    <property type="component" value="Unassembled WGS sequence"/>
</dbReference>
<name>A0A2A6BQV9_PRIPA</name>
<sequence>MSALLPLLALLPSLAVATPSAFACPFTMMRPPGMPMDPTMGEVCPSRSFLHYYACCEDNLFQCCFYFETWALVFFCILGALIVIGGLIAAARYALMS</sequence>
<evidence type="ECO:0000313" key="2">
    <source>
        <dbReference type="Proteomes" id="UP000005239"/>
    </source>
</evidence>
<dbReference type="EnsemblMetazoa" id="PPA16211.1">
    <property type="protein sequence ID" value="PPA16211.1"/>
    <property type="gene ID" value="WBGene00105765"/>
</dbReference>
<evidence type="ECO:0000313" key="1">
    <source>
        <dbReference type="EnsemblMetazoa" id="PPA16211.1"/>
    </source>
</evidence>
<dbReference type="PANTHER" id="PTHR34149">
    <property type="entry name" value="PROTEIN CBG11905-RELATED"/>
    <property type="match status" value="1"/>
</dbReference>
<dbReference type="Pfam" id="PF10853">
    <property type="entry name" value="DUF2650"/>
    <property type="match status" value="1"/>
</dbReference>